<comment type="function">
    <text evidence="4">A translational regulator that binds mRNA to regulate translation initiation and/or mRNA stability. Usually binds in the 5'-UTR at or near the Shine-Dalgarno sequence preventing ribosome-binding, thus repressing translation. Its main target seems to be the major flagellin gene, while its function is anatagonized by FliW.</text>
</comment>
<name>A0A2S9YQT2_9BACT</name>
<dbReference type="GO" id="GO:0048027">
    <property type="term" value="F:mRNA 5'-UTR binding"/>
    <property type="evidence" value="ECO:0007669"/>
    <property type="project" value="UniProtKB-UniRule"/>
</dbReference>
<dbReference type="RefSeq" id="WP_106089846.1">
    <property type="nucleotide sequence ID" value="NZ_PVNL01000054.1"/>
</dbReference>
<dbReference type="NCBIfam" id="NF002469">
    <property type="entry name" value="PRK01712.1"/>
    <property type="match status" value="1"/>
</dbReference>
<dbReference type="PANTHER" id="PTHR34984">
    <property type="entry name" value="CARBON STORAGE REGULATOR"/>
    <property type="match status" value="1"/>
</dbReference>
<comment type="subcellular location">
    <subcellularLocation>
        <location evidence="4">Cytoplasm</location>
    </subcellularLocation>
</comment>
<dbReference type="GO" id="GO:0006402">
    <property type="term" value="P:mRNA catabolic process"/>
    <property type="evidence" value="ECO:0007669"/>
    <property type="project" value="InterPro"/>
</dbReference>
<dbReference type="GO" id="GO:0005829">
    <property type="term" value="C:cytosol"/>
    <property type="evidence" value="ECO:0007669"/>
    <property type="project" value="TreeGrafter"/>
</dbReference>
<evidence type="ECO:0000256" key="2">
    <source>
        <dbReference type="ARBA" id="ARBA00022845"/>
    </source>
</evidence>
<dbReference type="NCBIfam" id="TIGR00202">
    <property type="entry name" value="csrA"/>
    <property type="match status" value="1"/>
</dbReference>
<comment type="subunit">
    <text evidence="4">Homodimer; the beta-strands of each monomer intercalate to form a hydrophobic core, while the alpha-helices form wings that extend away from the core.</text>
</comment>
<comment type="similarity">
    <text evidence="4">Belongs to the CsrA/RsmA family.</text>
</comment>
<dbReference type="EMBL" id="PVNL01000054">
    <property type="protein sequence ID" value="PRQ07440.1"/>
    <property type="molecule type" value="Genomic_DNA"/>
</dbReference>
<protein>
    <recommendedName>
        <fullName evidence="4">Translational regulator CsrA</fullName>
    </recommendedName>
</protein>
<evidence type="ECO:0000256" key="3">
    <source>
        <dbReference type="ARBA" id="ARBA00022884"/>
    </source>
</evidence>
<dbReference type="Pfam" id="PF02599">
    <property type="entry name" value="CsrA"/>
    <property type="match status" value="1"/>
</dbReference>
<dbReference type="Proteomes" id="UP000238823">
    <property type="component" value="Unassembled WGS sequence"/>
</dbReference>
<dbReference type="OrthoDB" id="9809061at2"/>
<dbReference type="InterPro" id="IPR036107">
    <property type="entry name" value="CsrA_sf"/>
</dbReference>
<keyword evidence="4" id="KW-0678">Repressor</keyword>
<evidence type="ECO:0000256" key="4">
    <source>
        <dbReference type="HAMAP-Rule" id="MF_00167"/>
    </source>
</evidence>
<feature type="region of interest" description="Disordered" evidence="5">
    <location>
        <begin position="53"/>
        <end position="80"/>
    </location>
</feature>
<keyword evidence="3 4" id="KW-0694">RNA-binding</keyword>
<accession>A0A2S9YQT2</accession>
<keyword evidence="4" id="KW-1005">Bacterial flagellum biogenesis</keyword>
<reference evidence="6 7" key="1">
    <citation type="submission" date="2018-03" db="EMBL/GenBank/DDBJ databases">
        <title>Draft Genome Sequences of the Obligatory Marine Myxobacteria Enhygromyxa salina SWB007.</title>
        <authorList>
            <person name="Poehlein A."/>
            <person name="Moghaddam J.A."/>
            <person name="Harms H."/>
            <person name="Alanjari M."/>
            <person name="Koenig G.M."/>
            <person name="Daniel R."/>
            <person name="Schaeberle T.F."/>
        </authorList>
    </citation>
    <scope>NUCLEOTIDE SEQUENCE [LARGE SCALE GENOMIC DNA]</scope>
    <source>
        <strain evidence="6 7">SWB007</strain>
    </source>
</reference>
<dbReference type="GO" id="GO:1902208">
    <property type="term" value="P:regulation of bacterial-type flagellum assembly"/>
    <property type="evidence" value="ECO:0007669"/>
    <property type="project" value="UniProtKB-UniRule"/>
</dbReference>
<keyword evidence="1 4" id="KW-0963">Cytoplasm</keyword>
<gene>
    <name evidence="4" type="primary">csrA</name>
    <name evidence="6" type="ORF">ENSA7_28330</name>
</gene>
<sequence length="80" mass="8674">MLTLTRKAGQKIRIGDNIEIVVREIRGRQVRLGISAPEGLDVFREELYQQILAEGEATSDPPPASPDAKSARSAGTSDEP</sequence>
<evidence type="ECO:0000256" key="1">
    <source>
        <dbReference type="ARBA" id="ARBA00022490"/>
    </source>
</evidence>
<dbReference type="HAMAP" id="MF_00167">
    <property type="entry name" value="CsrA"/>
    <property type="match status" value="1"/>
</dbReference>
<evidence type="ECO:0000256" key="5">
    <source>
        <dbReference type="SAM" id="MobiDB-lite"/>
    </source>
</evidence>
<dbReference type="Gene3D" id="2.60.40.4380">
    <property type="entry name" value="Translational regulator CsrA"/>
    <property type="match status" value="1"/>
</dbReference>
<proteinExistence type="inferred from homology"/>
<dbReference type="PANTHER" id="PTHR34984:SF1">
    <property type="entry name" value="CARBON STORAGE REGULATOR"/>
    <property type="match status" value="1"/>
</dbReference>
<evidence type="ECO:0000313" key="7">
    <source>
        <dbReference type="Proteomes" id="UP000238823"/>
    </source>
</evidence>
<dbReference type="GO" id="GO:0045947">
    <property type="term" value="P:negative regulation of translational initiation"/>
    <property type="evidence" value="ECO:0007669"/>
    <property type="project" value="UniProtKB-UniRule"/>
</dbReference>
<comment type="caution">
    <text evidence="6">The sequence shown here is derived from an EMBL/GenBank/DDBJ whole genome shotgun (WGS) entry which is preliminary data.</text>
</comment>
<evidence type="ECO:0000313" key="6">
    <source>
        <dbReference type="EMBL" id="PRQ07440.1"/>
    </source>
</evidence>
<dbReference type="InterPro" id="IPR003751">
    <property type="entry name" value="CsrA"/>
</dbReference>
<dbReference type="AlphaFoldDB" id="A0A2S9YQT2"/>
<keyword evidence="2 4" id="KW-0810">Translation regulation</keyword>
<organism evidence="6 7">
    <name type="scientific">Enhygromyxa salina</name>
    <dbReference type="NCBI Taxonomy" id="215803"/>
    <lineage>
        <taxon>Bacteria</taxon>
        <taxon>Pseudomonadati</taxon>
        <taxon>Myxococcota</taxon>
        <taxon>Polyangia</taxon>
        <taxon>Nannocystales</taxon>
        <taxon>Nannocystaceae</taxon>
        <taxon>Enhygromyxa</taxon>
    </lineage>
</organism>
<dbReference type="GO" id="GO:0006109">
    <property type="term" value="P:regulation of carbohydrate metabolic process"/>
    <property type="evidence" value="ECO:0007669"/>
    <property type="project" value="InterPro"/>
</dbReference>
<dbReference type="GO" id="GO:0044781">
    <property type="term" value="P:bacterial-type flagellum organization"/>
    <property type="evidence" value="ECO:0007669"/>
    <property type="project" value="UniProtKB-KW"/>
</dbReference>
<dbReference type="SUPFAM" id="SSF117130">
    <property type="entry name" value="CsrA-like"/>
    <property type="match status" value="1"/>
</dbReference>